<dbReference type="AlphaFoldDB" id="A0A0X3V668"/>
<gene>
    <name evidence="1" type="ORF">ADL12_14720</name>
</gene>
<evidence type="ECO:0000313" key="2">
    <source>
        <dbReference type="Proteomes" id="UP000053923"/>
    </source>
</evidence>
<evidence type="ECO:0000313" key="1">
    <source>
        <dbReference type="EMBL" id="KUL39712.1"/>
    </source>
</evidence>
<dbReference type="EMBL" id="LLZG01000092">
    <property type="protein sequence ID" value="KUL39712.1"/>
    <property type="molecule type" value="Genomic_DNA"/>
</dbReference>
<dbReference type="InterPro" id="IPR041881">
    <property type="entry name" value="PqqD_sf"/>
</dbReference>
<accession>A0A0X3V668</accession>
<comment type="caution">
    <text evidence="1">The sequence shown here is derived from an EMBL/GenBank/DDBJ whole genome shotgun (WGS) entry which is preliminary data.</text>
</comment>
<organism evidence="1 2">
    <name type="scientific">Streptomyces regalis</name>
    <dbReference type="NCBI Taxonomy" id="68262"/>
    <lineage>
        <taxon>Bacteria</taxon>
        <taxon>Bacillati</taxon>
        <taxon>Actinomycetota</taxon>
        <taxon>Actinomycetes</taxon>
        <taxon>Kitasatosporales</taxon>
        <taxon>Streptomycetaceae</taxon>
        <taxon>Streptomyces</taxon>
    </lineage>
</organism>
<evidence type="ECO:0008006" key="3">
    <source>
        <dbReference type="Google" id="ProtNLM"/>
    </source>
</evidence>
<dbReference type="Pfam" id="PF05402">
    <property type="entry name" value="PqqD"/>
    <property type="match status" value="1"/>
</dbReference>
<sequence length="94" mass="10256">MGELELTPGNVLRRRMEARARKYRGKLYIAVQDQALELDEVAQAIFRRIDGVSTLAEIAAGLAEEYGVPVDEATDDTVGFAAQLVGHGVVEVVR</sequence>
<dbReference type="InterPro" id="IPR008792">
    <property type="entry name" value="PQQD"/>
</dbReference>
<protein>
    <recommendedName>
        <fullName evidence="3">Pyrroloquinoline quinone biosynthesis protein PqqD</fullName>
    </recommendedName>
</protein>
<dbReference type="Gene3D" id="1.10.10.1150">
    <property type="entry name" value="Coenzyme PQQ synthesis protein D (PqqD)"/>
    <property type="match status" value="1"/>
</dbReference>
<name>A0A0X3V668_9ACTN</name>
<dbReference type="OrthoDB" id="4318943at2"/>
<dbReference type="RefSeq" id="WP_062702427.1">
    <property type="nucleotide sequence ID" value="NZ_LLZG01000092.1"/>
</dbReference>
<proteinExistence type="predicted"/>
<reference evidence="2" key="1">
    <citation type="submission" date="2015-10" db="EMBL/GenBank/DDBJ databases">
        <authorList>
            <person name="Ju K.-S."/>
            <person name="Doroghazi J.R."/>
            <person name="Metcalf W.W."/>
        </authorList>
    </citation>
    <scope>NUCLEOTIDE SEQUENCE [LARGE SCALE GENOMIC DNA]</scope>
    <source>
        <strain evidence="2">NRRL 3151</strain>
    </source>
</reference>
<keyword evidence="2" id="KW-1185">Reference proteome</keyword>
<dbReference type="Proteomes" id="UP000053923">
    <property type="component" value="Unassembled WGS sequence"/>
</dbReference>